<keyword evidence="1" id="KW-1133">Transmembrane helix</keyword>
<dbReference type="RefSeq" id="XP_012651706.1">
    <property type="nucleotide sequence ID" value="XM_012796252.1"/>
</dbReference>
<feature type="transmembrane region" description="Helical" evidence="1">
    <location>
        <begin position="123"/>
        <end position="148"/>
    </location>
</feature>
<evidence type="ECO:0000256" key="1">
    <source>
        <dbReference type="SAM" id="Phobius"/>
    </source>
</evidence>
<dbReference type="KEGG" id="tet:TTHERM_000113344"/>
<proteinExistence type="predicted"/>
<keyword evidence="1 2" id="KW-0812">Transmembrane</keyword>
<dbReference type="Proteomes" id="UP000009168">
    <property type="component" value="Unassembled WGS sequence"/>
</dbReference>
<keyword evidence="3" id="KW-1185">Reference proteome</keyword>
<evidence type="ECO:0000313" key="3">
    <source>
        <dbReference type="Proteomes" id="UP000009168"/>
    </source>
</evidence>
<evidence type="ECO:0000313" key="2">
    <source>
        <dbReference type="EMBL" id="EWS75784.1"/>
    </source>
</evidence>
<dbReference type="EMBL" id="GG662798">
    <property type="protein sequence ID" value="EWS75784.1"/>
    <property type="molecule type" value="Genomic_DNA"/>
</dbReference>
<gene>
    <name evidence="2" type="ORF">TTHERM_000113344</name>
</gene>
<name>W7XL72_TETTS</name>
<keyword evidence="1" id="KW-0472">Membrane</keyword>
<dbReference type="InParanoid" id="W7XL72"/>
<protein>
    <submittedName>
        <fullName evidence="2">Transmembrane protein, putative</fullName>
    </submittedName>
</protein>
<organism evidence="2 3">
    <name type="scientific">Tetrahymena thermophila (strain SB210)</name>
    <dbReference type="NCBI Taxonomy" id="312017"/>
    <lineage>
        <taxon>Eukaryota</taxon>
        <taxon>Sar</taxon>
        <taxon>Alveolata</taxon>
        <taxon>Ciliophora</taxon>
        <taxon>Intramacronucleata</taxon>
        <taxon>Oligohymenophorea</taxon>
        <taxon>Hymenostomatida</taxon>
        <taxon>Tetrahymenina</taxon>
        <taxon>Tetrahymenidae</taxon>
        <taxon>Tetrahymena</taxon>
    </lineage>
</organism>
<dbReference type="GeneID" id="24437350"/>
<sequence length="221" mass="26137">MLLNYLSCQCLKVINLVRRNNSLQLVLLIFNISSLRVLLLPYLVSRWIYLSVHNGISYKLQTTQNFIISNQSSSINESNRIAFGNLLRKSSLFESVNINLFKFICIRDANRLTIKFFYSQNRWLVVFLLLFFQILISLLILLSSFIFLRNLIQFYISCLRRPALYISFNFFNQFFVLRQALCVHLISSDFFQFNVQTNTTLQFWSSAFQISYIHLFSQLNV</sequence>
<feature type="transmembrane region" description="Helical" evidence="1">
    <location>
        <begin position="25"/>
        <end position="44"/>
    </location>
</feature>
<dbReference type="AlphaFoldDB" id="W7XL72"/>
<reference evidence="3" key="1">
    <citation type="journal article" date="2006" name="PLoS Biol.">
        <title>Macronuclear genome sequence of the ciliate Tetrahymena thermophila, a model eukaryote.</title>
        <authorList>
            <person name="Eisen J.A."/>
            <person name="Coyne R.S."/>
            <person name="Wu M."/>
            <person name="Wu D."/>
            <person name="Thiagarajan M."/>
            <person name="Wortman J.R."/>
            <person name="Badger J.H."/>
            <person name="Ren Q."/>
            <person name="Amedeo P."/>
            <person name="Jones K.M."/>
            <person name="Tallon L.J."/>
            <person name="Delcher A.L."/>
            <person name="Salzberg S.L."/>
            <person name="Silva J.C."/>
            <person name="Haas B.J."/>
            <person name="Majoros W.H."/>
            <person name="Farzad M."/>
            <person name="Carlton J.M."/>
            <person name="Smith R.K. Jr."/>
            <person name="Garg J."/>
            <person name="Pearlman R.E."/>
            <person name="Karrer K.M."/>
            <person name="Sun L."/>
            <person name="Manning G."/>
            <person name="Elde N.C."/>
            <person name="Turkewitz A.P."/>
            <person name="Asai D.J."/>
            <person name="Wilkes D.E."/>
            <person name="Wang Y."/>
            <person name="Cai H."/>
            <person name="Collins K."/>
            <person name="Stewart B.A."/>
            <person name="Lee S.R."/>
            <person name="Wilamowska K."/>
            <person name="Weinberg Z."/>
            <person name="Ruzzo W.L."/>
            <person name="Wloga D."/>
            <person name="Gaertig J."/>
            <person name="Frankel J."/>
            <person name="Tsao C.-C."/>
            <person name="Gorovsky M.A."/>
            <person name="Keeling P.J."/>
            <person name="Waller R.F."/>
            <person name="Patron N.J."/>
            <person name="Cherry J.M."/>
            <person name="Stover N.A."/>
            <person name="Krieger C.J."/>
            <person name="del Toro C."/>
            <person name="Ryder H.F."/>
            <person name="Williamson S.C."/>
            <person name="Barbeau R.A."/>
            <person name="Hamilton E.P."/>
            <person name="Orias E."/>
        </authorList>
    </citation>
    <scope>NUCLEOTIDE SEQUENCE [LARGE SCALE GENOMIC DNA]</scope>
    <source>
        <strain evidence="3">SB210</strain>
    </source>
</reference>
<accession>W7XL72</accession>